<keyword evidence="5" id="KW-1185">Reference proteome</keyword>
<keyword evidence="2" id="KW-0067">ATP-binding</keyword>
<name>A0A397W9P8_9GLOM</name>
<accession>A0A397W9P8</accession>
<dbReference type="PANTHER" id="PTHR44329">
    <property type="entry name" value="SERINE/THREONINE-PROTEIN KINASE TNNI3K-RELATED"/>
    <property type="match status" value="1"/>
</dbReference>
<evidence type="ECO:0000259" key="3">
    <source>
        <dbReference type="PROSITE" id="PS50011"/>
    </source>
</evidence>
<feature type="domain" description="Protein kinase" evidence="3">
    <location>
        <begin position="75"/>
        <end position="352"/>
    </location>
</feature>
<dbReference type="InterPro" id="IPR051681">
    <property type="entry name" value="Ser/Thr_Kinases-Pseudokinases"/>
</dbReference>
<proteinExistence type="predicted"/>
<dbReference type="PROSITE" id="PS50011">
    <property type="entry name" value="PROTEIN_KINASE_DOM"/>
    <property type="match status" value="1"/>
</dbReference>
<dbReference type="InterPro" id="IPR001245">
    <property type="entry name" value="Ser-Thr/Tyr_kinase_cat_dom"/>
</dbReference>
<evidence type="ECO:0000313" key="5">
    <source>
        <dbReference type="Proteomes" id="UP000266673"/>
    </source>
</evidence>
<protein>
    <submittedName>
        <fullName evidence="4">Kinase-like domain-containing protein</fullName>
    </submittedName>
</protein>
<dbReference type="GO" id="GO:0004674">
    <property type="term" value="F:protein serine/threonine kinase activity"/>
    <property type="evidence" value="ECO:0007669"/>
    <property type="project" value="TreeGrafter"/>
</dbReference>
<dbReference type="PANTHER" id="PTHR44329:SF298">
    <property type="entry name" value="MIXED LINEAGE KINASE DOMAIN-LIKE PROTEIN"/>
    <property type="match status" value="1"/>
</dbReference>
<dbReference type="SUPFAM" id="SSF56112">
    <property type="entry name" value="Protein kinase-like (PK-like)"/>
    <property type="match status" value="1"/>
</dbReference>
<dbReference type="STRING" id="44941.A0A397W9P8"/>
<comment type="caution">
    <text evidence="4">The sequence shown here is derived from an EMBL/GenBank/DDBJ whole genome shotgun (WGS) entry which is preliminary data.</text>
</comment>
<dbReference type="Pfam" id="PF07714">
    <property type="entry name" value="PK_Tyr_Ser-Thr"/>
    <property type="match status" value="1"/>
</dbReference>
<dbReference type="EMBL" id="QKWP01000013">
    <property type="protein sequence ID" value="RIB30427.1"/>
    <property type="molecule type" value="Genomic_DNA"/>
</dbReference>
<sequence length="434" mass="49336">MTVVDFYHDKRKSVNGVCEHCKRYNTYPAWCQSCDPRKVVQETSGDKNIDYCIKEFQLKATAFENVIEWIPFDKLENIKIIGKGGFGTVYSSNWLDGKRMVEGDNSLGYVRYRKKSCDVALKTMPGSQTSSSEFLNEFKNHMQCRFGGSTLEVYGLTQNTETGQYMMVYQYANRGNLHDFLAKYFGELIWQNKLKQLADISHDLSRIHEAGFIHNDFHSGNILLHQNIDGNIISYITDLGLSRKKSDHDSNEGIYGVLPFVAPEILMGQEHTQEADIYGLGVIMAEISTGTWPYDGYKFDTKLATKICKGLRPEFANGTPDCYIELANKCMDSNPQNRPSAEYINSEINQWRTILKSENLIDEKLDIKKKFIDANSIIKKLALKSLSMMQNKYCSSLIDVQEITKSLKVSTFVSNQIASLIPELPDNISDIVLV</sequence>
<dbReference type="GO" id="GO:0005524">
    <property type="term" value="F:ATP binding"/>
    <property type="evidence" value="ECO:0007669"/>
    <property type="project" value="UniProtKB-KW"/>
</dbReference>
<dbReference type="AlphaFoldDB" id="A0A397W9P8"/>
<dbReference type="Gene3D" id="1.10.510.10">
    <property type="entry name" value="Transferase(Phosphotransferase) domain 1"/>
    <property type="match status" value="1"/>
</dbReference>
<keyword evidence="4" id="KW-0418">Kinase</keyword>
<evidence type="ECO:0000313" key="4">
    <source>
        <dbReference type="EMBL" id="RIB30427.1"/>
    </source>
</evidence>
<keyword evidence="4" id="KW-0808">Transferase</keyword>
<gene>
    <name evidence="4" type="ORF">C2G38_222090</name>
</gene>
<evidence type="ECO:0000256" key="1">
    <source>
        <dbReference type="ARBA" id="ARBA00022741"/>
    </source>
</evidence>
<dbReference type="InterPro" id="IPR000719">
    <property type="entry name" value="Prot_kinase_dom"/>
</dbReference>
<keyword evidence="1" id="KW-0547">Nucleotide-binding</keyword>
<organism evidence="4 5">
    <name type="scientific">Gigaspora rosea</name>
    <dbReference type="NCBI Taxonomy" id="44941"/>
    <lineage>
        <taxon>Eukaryota</taxon>
        <taxon>Fungi</taxon>
        <taxon>Fungi incertae sedis</taxon>
        <taxon>Mucoromycota</taxon>
        <taxon>Glomeromycotina</taxon>
        <taxon>Glomeromycetes</taxon>
        <taxon>Diversisporales</taxon>
        <taxon>Gigasporaceae</taxon>
        <taxon>Gigaspora</taxon>
    </lineage>
</organism>
<dbReference type="InterPro" id="IPR011009">
    <property type="entry name" value="Kinase-like_dom_sf"/>
</dbReference>
<evidence type="ECO:0000256" key="2">
    <source>
        <dbReference type="ARBA" id="ARBA00022840"/>
    </source>
</evidence>
<dbReference type="Proteomes" id="UP000266673">
    <property type="component" value="Unassembled WGS sequence"/>
</dbReference>
<reference evidence="4 5" key="1">
    <citation type="submission" date="2018-06" db="EMBL/GenBank/DDBJ databases">
        <title>Comparative genomics reveals the genomic features of Rhizophagus irregularis, R. cerebriforme, R. diaphanum and Gigaspora rosea, and their symbiotic lifestyle signature.</title>
        <authorList>
            <person name="Morin E."/>
            <person name="San Clemente H."/>
            <person name="Chen E.C.H."/>
            <person name="De La Providencia I."/>
            <person name="Hainaut M."/>
            <person name="Kuo A."/>
            <person name="Kohler A."/>
            <person name="Murat C."/>
            <person name="Tang N."/>
            <person name="Roy S."/>
            <person name="Loubradou J."/>
            <person name="Henrissat B."/>
            <person name="Grigoriev I.V."/>
            <person name="Corradi N."/>
            <person name="Roux C."/>
            <person name="Martin F.M."/>
        </authorList>
    </citation>
    <scope>NUCLEOTIDE SEQUENCE [LARGE SCALE GENOMIC DNA]</scope>
    <source>
        <strain evidence="4 5">DAOM 194757</strain>
    </source>
</reference>